<reference evidence="10" key="2">
    <citation type="journal article" date="2024" name="Environ. Microbiol.">
        <title>Genome analysis and description of Tunturibacter gen. nov. expands the diversity of Terriglobia in tundra soils.</title>
        <authorList>
            <person name="Messyasz A."/>
            <person name="Mannisto M.K."/>
            <person name="Kerkhof L.J."/>
            <person name="Haggblom M.M."/>
        </authorList>
    </citation>
    <scope>NUCLEOTIDE SEQUENCE</scope>
    <source>
        <strain evidence="10">X5P6</strain>
    </source>
</reference>
<evidence type="ECO:0000256" key="8">
    <source>
        <dbReference type="SAM" id="Phobius"/>
    </source>
</evidence>
<evidence type="ECO:0000313" key="10">
    <source>
        <dbReference type="EMBL" id="XCB35061.1"/>
    </source>
</evidence>
<keyword evidence="2" id="KW-1003">Cell membrane</keyword>
<evidence type="ECO:0000256" key="3">
    <source>
        <dbReference type="ARBA" id="ARBA00022676"/>
    </source>
</evidence>
<feature type="transmembrane region" description="Helical" evidence="8">
    <location>
        <begin position="223"/>
        <end position="254"/>
    </location>
</feature>
<reference evidence="10" key="1">
    <citation type="submission" date="2023-08" db="EMBL/GenBank/DDBJ databases">
        <authorList>
            <person name="Messyasz A."/>
            <person name="Mannisto M.K."/>
            <person name="Kerkhof L.J."/>
            <person name="Haggblom M."/>
        </authorList>
    </citation>
    <scope>NUCLEOTIDE SEQUENCE</scope>
    <source>
        <strain evidence="10">X5P6</strain>
    </source>
</reference>
<dbReference type="AlphaFoldDB" id="A0AAU7ZVU7"/>
<dbReference type="GO" id="GO:0016763">
    <property type="term" value="F:pentosyltransferase activity"/>
    <property type="evidence" value="ECO:0007669"/>
    <property type="project" value="TreeGrafter"/>
</dbReference>
<dbReference type="Pfam" id="PF13231">
    <property type="entry name" value="PMT_2"/>
    <property type="match status" value="1"/>
</dbReference>
<feature type="transmembrane region" description="Helical" evidence="8">
    <location>
        <begin position="486"/>
        <end position="511"/>
    </location>
</feature>
<name>A0AAU7ZVU7_9BACT</name>
<dbReference type="InterPro" id="IPR038731">
    <property type="entry name" value="RgtA/B/C-like"/>
</dbReference>
<proteinExistence type="predicted"/>
<dbReference type="PANTHER" id="PTHR33908">
    <property type="entry name" value="MANNOSYLTRANSFERASE YKCB-RELATED"/>
    <property type="match status" value="1"/>
</dbReference>
<dbReference type="GO" id="GO:0010041">
    <property type="term" value="P:response to iron(III) ion"/>
    <property type="evidence" value="ECO:0007669"/>
    <property type="project" value="TreeGrafter"/>
</dbReference>
<feature type="transmembrane region" description="Helical" evidence="8">
    <location>
        <begin position="296"/>
        <end position="312"/>
    </location>
</feature>
<evidence type="ECO:0000256" key="6">
    <source>
        <dbReference type="ARBA" id="ARBA00022989"/>
    </source>
</evidence>
<dbReference type="GO" id="GO:0009103">
    <property type="term" value="P:lipopolysaccharide biosynthetic process"/>
    <property type="evidence" value="ECO:0007669"/>
    <property type="project" value="UniProtKB-ARBA"/>
</dbReference>
<dbReference type="KEGG" id="tpsc:RBB77_09235"/>
<evidence type="ECO:0000256" key="4">
    <source>
        <dbReference type="ARBA" id="ARBA00022679"/>
    </source>
</evidence>
<feature type="transmembrane region" description="Helical" evidence="8">
    <location>
        <begin position="131"/>
        <end position="149"/>
    </location>
</feature>
<feature type="transmembrane region" description="Helical" evidence="8">
    <location>
        <begin position="324"/>
        <end position="346"/>
    </location>
</feature>
<keyword evidence="5 8" id="KW-0812">Transmembrane</keyword>
<dbReference type="RefSeq" id="WP_353066758.1">
    <property type="nucleotide sequence ID" value="NZ_CP132942.1"/>
</dbReference>
<feature type="domain" description="Glycosyltransferase RgtA/B/C/D-like" evidence="9">
    <location>
        <begin position="82"/>
        <end position="171"/>
    </location>
</feature>
<keyword evidence="7 8" id="KW-0472">Membrane</keyword>
<feature type="transmembrane region" description="Helical" evidence="8">
    <location>
        <begin position="266"/>
        <end position="284"/>
    </location>
</feature>
<feature type="transmembrane region" description="Helical" evidence="8">
    <location>
        <begin position="26"/>
        <end position="44"/>
    </location>
</feature>
<dbReference type="EC" id="2.4.-.-" evidence="10"/>
<feature type="transmembrane region" description="Helical" evidence="8">
    <location>
        <begin position="580"/>
        <end position="601"/>
    </location>
</feature>
<organism evidence="10">
    <name type="scientific">Tunturiibacter psychrotolerans</name>
    <dbReference type="NCBI Taxonomy" id="3069686"/>
    <lineage>
        <taxon>Bacteria</taxon>
        <taxon>Pseudomonadati</taxon>
        <taxon>Acidobacteriota</taxon>
        <taxon>Terriglobia</taxon>
        <taxon>Terriglobales</taxon>
        <taxon>Acidobacteriaceae</taxon>
        <taxon>Tunturiibacter</taxon>
    </lineage>
</organism>
<evidence type="ECO:0000259" key="9">
    <source>
        <dbReference type="Pfam" id="PF13231"/>
    </source>
</evidence>
<dbReference type="GO" id="GO:0005886">
    <property type="term" value="C:plasma membrane"/>
    <property type="evidence" value="ECO:0007669"/>
    <property type="project" value="UniProtKB-SubCell"/>
</dbReference>
<evidence type="ECO:0000256" key="7">
    <source>
        <dbReference type="ARBA" id="ARBA00023136"/>
    </source>
</evidence>
<feature type="transmembrane region" description="Helical" evidence="8">
    <location>
        <begin position="454"/>
        <end position="474"/>
    </location>
</feature>
<feature type="transmembrane region" description="Helical" evidence="8">
    <location>
        <begin position="554"/>
        <end position="573"/>
    </location>
</feature>
<protein>
    <submittedName>
        <fullName evidence="10">Glycosyltransferase family 39 protein</fullName>
        <ecNumber evidence="10">2.4.-.-</ecNumber>
    </submittedName>
</protein>
<sequence length="754" mass="83525">MMKDTLLETIAEPEATLATCNPRRSTALLVLAGLWLIIFFAALFSPPLLDDADATHANAARHMALSGDLVTLRVNGIRYLEKAPLPYWLGALSFCLFGFNTFAAHLPQAIGVLLLALLGYHWAFRAFNARAAFYTGLATLTTVGVFLFTRYYIPEVLLSLFLCVALYCLLQSLLPSASEKAADQRSPKHKTAFSNAGKRAVISTDAQRSGVPPAFLSPTAYAYVMWTVLALAVLTKGLVALIFFSGAAILYLALSGEYKNWRTLKPFTGILLFLLIASPWHILAGLRNTGGMNGHGFFWFYFINEHFLRFLGRRYPMDYNKLPTSLFWSLHLVWLFPWSLFCGTLIHQAYTTFQSYRASNPAPTNEARTFYWQPYAVVGVGLILQNALKVPYLFTVFVALILFLLYGLRRRQSNSPSGTPLLRVSTLAQRSTLLLTLFATLVLTFFSLSTNQEYYTFPAYLAIILLLAVALTHAEQTFPFDSASRRWITVAHTTFTVLGLAIAVTLIYGLWNSRHLPFVPDIGDVLAHRGVGNYTLSMSGIFDLTGPSFAALRLPAALAAVAFLTGPAIAWFLRSQRRHLASTVTVALTATTFFVAAHIAFARFAPMLSSRSVADTIQQLEANHSIAPNTEVLLYGDQSYGSSIAFYLGRQVYLVNGRSSSMLFGGTFPDAPPIFLTSQDLLTVWGHGERKLLFVPMEKREIVDQLLGNKKILLFESSGKALFTDRPLNNSGKSEDHNTATLSLNQNLTRPNTR</sequence>
<accession>A0AAU7ZVU7</accession>
<dbReference type="InterPro" id="IPR050297">
    <property type="entry name" value="LipidA_mod_glycosyltrf_83"/>
</dbReference>
<feature type="transmembrane region" description="Helical" evidence="8">
    <location>
        <begin position="428"/>
        <end position="448"/>
    </location>
</feature>
<comment type="subcellular location">
    <subcellularLocation>
        <location evidence="1">Cell membrane</location>
        <topology evidence="1">Multi-pass membrane protein</topology>
    </subcellularLocation>
</comment>
<dbReference type="EMBL" id="CP132942">
    <property type="protein sequence ID" value="XCB35061.1"/>
    <property type="molecule type" value="Genomic_DNA"/>
</dbReference>
<keyword evidence="4 10" id="KW-0808">Transferase</keyword>
<feature type="transmembrane region" description="Helical" evidence="8">
    <location>
        <begin position="390"/>
        <end position="408"/>
    </location>
</feature>
<feature type="transmembrane region" description="Helical" evidence="8">
    <location>
        <begin position="109"/>
        <end position="125"/>
    </location>
</feature>
<evidence type="ECO:0000256" key="2">
    <source>
        <dbReference type="ARBA" id="ARBA00022475"/>
    </source>
</evidence>
<evidence type="ECO:0000256" key="1">
    <source>
        <dbReference type="ARBA" id="ARBA00004651"/>
    </source>
</evidence>
<keyword evidence="3 10" id="KW-0328">Glycosyltransferase</keyword>
<gene>
    <name evidence="10" type="ORF">RBB77_09235</name>
</gene>
<dbReference type="PANTHER" id="PTHR33908:SF3">
    <property type="entry name" value="UNDECAPRENYL PHOSPHATE-ALPHA-4-AMINO-4-DEOXY-L-ARABINOSE ARABINOSYL TRANSFERASE"/>
    <property type="match status" value="1"/>
</dbReference>
<evidence type="ECO:0000256" key="5">
    <source>
        <dbReference type="ARBA" id="ARBA00022692"/>
    </source>
</evidence>
<keyword evidence="6 8" id="KW-1133">Transmembrane helix</keyword>